<dbReference type="Proteomes" id="UP000017090">
    <property type="component" value="Unassembled WGS sequence"/>
</dbReference>
<dbReference type="RefSeq" id="WP_023052966.1">
    <property type="nucleotide sequence ID" value="NZ_AWXA01000008.1"/>
</dbReference>
<keyword evidence="5" id="KW-1185">Reference proteome</keyword>
<dbReference type="SUPFAM" id="SSF56925">
    <property type="entry name" value="OMPA-like"/>
    <property type="match status" value="1"/>
</dbReference>
<reference evidence="4 5" key="1">
    <citation type="submission" date="2013-09" db="EMBL/GenBank/DDBJ databases">
        <authorList>
            <person name="Durkin A.S."/>
            <person name="Haft D.R."/>
            <person name="McCorrison J."/>
            <person name="Torralba M."/>
            <person name="Gillis M."/>
            <person name="Haft D.H."/>
            <person name="Methe B."/>
            <person name="Sutton G."/>
            <person name="Nelson K.E."/>
        </authorList>
    </citation>
    <scope>NUCLEOTIDE SEQUENCE [LARGE SCALE GENOMIC DNA]</scope>
    <source>
        <strain evidence="4 5">BV3C16-1</strain>
    </source>
</reference>
<dbReference type="Gene3D" id="2.40.160.10">
    <property type="entry name" value="Porin"/>
    <property type="match status" value="1"/>
</dbReference>
<gene>
    <name evidence="4" type="ORF">HMPREF1250_2239</name>
</gene>
<feature type="domain" description="Outer membrane protein beta-barrel" evidence="3">
    <location>
        <begin position="11"/>
        <end position="193"/>
    </location>
</feature>
<dbReference type="STRING" id="1111454.HMPREF1250_2239"/>
<dbReference type="EMBL" id="AWXA01000008">
    <property type="protein sequence ID" value="ERT61676.1"/>
    <property type="molecule type" value="Genomic_DNA"/>
</dbReference>
<dbReference type="AlphaFoldDB" id="U7UQW5"/>
<dbReference type="Pfam" id="PF13505">
    <property type="entry name" value="OMP_b-brl"/>
    <property type="match status" value="1"/>
</dbReference>
<evidence type="ECO:0000313" key="4">
    <source>
        <dbReference type="EMBL" id="ERT61676.1"/>
    </source>
</evidence>
<dbReference type="GO" id="GO:0044384">
    <property type="term" value="C:host outer membrane"/>
    <property type="evidence" value="ECO:0007669"/>
    <property type="project" value="InterPro"/>
</dbReference>
<dbReference type="InterPro" id="IPR023614">
    <property type="entry name" value="Porin_dom_sf"/>
</dbReference>
<sequence length="193" mass="21154">MKKIVLAGILAAAVSAGAAVYAAPITNPQPGDFKANINYGFDQREGGRDADSRFAGGDVTYVVNDKVDVQYVNNYTKGKNGNTINENYLKGIYRFNPYVSAYGAVSYLKTNTYSSQHAYGYQVGLQGQVPLADKWQGFAGVGFGDDANTYEIGVGYDITENWDAHVKYRRSDIGVDNYNDDVKGWQVGMGYKF</sequence>
<comment type="caution">
    <text evidence="4">The sequence shown here is derived from an EMBL/GenBank/DDBJ whole genome shotgun (WGS) entry which is preliminary data.</text>
</comment>
<dbReference type="InterPro" id="IPR027385">
    <property type="entry name" value="Beta-barrel_OMP"/>
</dbReference>
<dbReference type="PROSITE" id="PS00695">
    <property type="entry name" value="ENT_VIR_OMP_2"/>
    <property type="match status" value="1"/>
</dbReference>
<dbReference type="PATRIC" id="fig|1111454.3.peg.576"/>
<feature type="signal peptide" evidence="2">
    <location>
        <begin position="1"/>
        <end position="18"/>
    </location>
</feature>
<keyword evidence="1 2" id="KW-0732">Signal</keyword>
<organism evidence="4 5">
    <name type="scientific">Megasphaera vaginalis</name>
    <name type="common">ex Srinivasan et al. 2021</name>
    <dbReference type="NCBI Taxonomy" id="1111454"/>
    <lineage>
        <taxon>Bacteria</taxon>
        <taxon>Bacillati</taxon>
        <taxon>Bacillota</taxon>
        <taxon>Negativicutes</taxon>
        <taxon>Veillonellales</taxon>
        <taxon>Veillonellaceae</taxon>
        <taxon>Megasphaera</taxon>
    </lineage>
</organism>
<name>U7UQW5_9FIRM</name>
<evidence type="ECO:0000256" key="1">
    <source>
        <dbReference type="ARBA" id="ARBA00022729"/>
    </source>
</evidence>
<protein>
    <submittedName>
        <fullName evidence="4">Outer membrane protein beta-barrel domain protein</fullName>
    </submittedName>
</protein>
<feature type="chain" id="PRO_5038944195" evidence="2">
    <location>
        <begin position="19"/>
        <end position="193"/>
    </location>
</feature>
<evidence type="ECO:0000259" key="3">
    <source>
        <dbReference type="Pfam" id="PF13505"/>
    </source>
</evidence>
<dbReference type="InterPro" id="IPR000758">
    <property type="entry name" value="Enterovir_OMP"/>
</dbReference>
<dbReference type="OrthoDB" id="1624886at2"/>
<proteinExistence type="predicted"/>
<evidence type="ECO:0000256" key="2">
    <source>
        <dbReference type="SAM" id="SignalP"/>
    </source>
</evidence>
<dbReference type="InterPro" id="IPR011250">
    <property type="entry name" value="OMP/PagP_B-barrel"/>
</dbReference>
<accession>U7UQW5</accession>
<dbReference type="eggNOG" id="COG3637">
    <property type="taxonomic scope" value="Bacteria"/>
</dbReference>
<evidence type="ECO:0000313" key="5">
    <source>
        <dbReference type="Proteomes" id="UP000017090"/>
    </source>
</evidence>